<evidence type="ECO:0000313" key="3">
    <source>
        <dbReference type="Proteomes" id="UP001209535"/>
    </source>
</evidence>
<proteinExistence type="predicted"/>
<evidence type="ECO:0000256" key="1">
    <source>
        <dbReference type="SAM" id="Phobius"/>
    </source>
</evidence>
<accession>A0ABT2X5X3</accession>
<keyword evidence="1" id="KW-0812">Transmembrane</keyword>
<protein>
    <submittedName>
        <fullName evidence="2">DUF2269 domain-containing protein</fullName>
    </submittedName>
</protein>
<gene>
    <name evidence="2" type="ORF">OEZ60_04250</name>
</gene>
<keyword evidence="1" id="KW-0472">Membrane</keyword>
<dbReference type="Pfam" id="PF10027">
    <property type="entry name" value="DUF2269"/>
    <property type="match status" value="1"/>
</dbReference>
<feature type="transmembrane region" description="Helical" evidence="1">
    <location>
        <begin position="12"/>
        <end position="33"/>
    </location>
</feature>
<feature type="transmembrane region" description="Helical" evidence="1">
    <location>
        <begin position="131"/>
        <end position="151"/>
    </location>
</feature>
<evidence type="ECO:0000313" key="2">
    <source>
        <dbReference type="EMBL" id="MCU9847210.1"/>
    </source>
</evidence>
<name>A0ABT2X5X3_9RHOB</name>
<keyword evidence="3" id="KW-1185">Reference proteome</keyword>
<reference evidence="2 3" key="1">
    <citation type="submission" date="2022-10" db="EMBL/GenBank/DDBJ databases">
        <title>Defluviimonas sp. nov., isolated from ocean surface sediments.</title>
        <authorList>
            <person name="He W."/>
            <person name="Wang L."/>
            <person name="Zhang D.-F."/>
        </authorList>
    </citation>
    <scope>NUCLEOTIDE SEQUENCE [LARGE SCALE GENOMIC DNA]</scope>
    <source>
        <strain evidence="2 3">WL0024</strain>
    </source>
</reference>
<dbReference type="EMBL" id="JAOVQO010000003">
    <property type="protein sequence ID" value="MCU9847210.1"/>
    <property type="molecule type" value="Genomic_DNA"/>
</dbReference>
<keyword evidence="1" id="KW-1133">Transmembrane helix</keyword>
<sequence>MDPYLAVKWLHILSSTVLFGTGIGTAFQMVWAMRRGEPRIVHGVATGVVVADWIFTTPAGFIQPITGAILVHFSGFSFFEPWLVATYGLYLLALACWLPVVALQIRIRDLARAAASGGEALPDEARRLYRIWFALGWPAFGALVAVFWLMVARPDLGF</sequence>
<dbReference type="InterPro" id="IPR018729">
    <property type="entry name" value="DUF2269_transmembrane"/>
</dbReference>
<dbReference type="Proteomes" id="UP001209535">
    <property type="component" value="Unassembled WGS sequence"/>
</dbReference>
<dbReference type="RefSeq" id="WP_263333546.1">
    <property type="nucleotide sequence ID" value="NZ_JAOVQO010000003.1"/>
</dbReference>
<organism evidence="2 3">
    <name type="scientific">Albidovulum salinarum</name>
    <dbReference type="NCBI Taxonomy" id="2984153"/>
    <lineage>
        <taxon>Bacteria</taxon>
        <taxon>Pseudomonadati</taxon>
        <taxon>Pseudomonadota</taxon>
        <taxon>Alphaproteobacteria</taxon>
        <taxon>Rhodobacterales</taxon>
        <taxon>Paracoccaceae</taxon>
        <taxon>Albidovulum</taxon>
    </lineage>
</organism>
<feature type="transmembrane region" description="Helical" evidence="1">
    <location>
        <begin position="40"/>
        <end position="62"/>
    </location>
</feature>
<feature type="transmembrane region" description="Helical" evidence="1">
    <location>
        <begin position="82"/>
        <end position="103"/>
    </location>
</feature>
<comment type="caution">
    <text evidence="2">The sequence shown here is derived from an EMBL/GenBank/DDBJ whole genome shotgun (WGS) entry which is preliminary data.</text>
</comment>